<dbReference type="AlphaFoldDB" id="A0A2P2J742"/>
<dbReference type="GO" id="GO:0005840">
    <property type="term" value="C:ribosome"/>
    <property type="evidence" value="ECO:0007669"/>
    <property type="project" value="UniProtKB-KW"/>
</dbReference>
<organism evidence="1">
    <name type="scientific">Rhizophora mucronata</name>
    <name type="common">Asiatic mangrove</name>
    <dbReference type="NCBI Taxonomy" id="61149"/>
    <lineage>
        <taxon>Eukaryota</taxon>
        <taxon>Viridiplantae</taxon>
        <taxon>Streptophyta</taxon>
        <taxon>Embryophyta</taxon>
        <taxon>Tracheophyta</taxon>
        <taxon>Spermatophyta</taxon>
        <taxon>Magnoliopsida</taxon>
        <taxon>eudicotyledons</taxon>
        <taxon>Gunneridae</taxon>
        <taxon>Pentapetalae</taxon>
        <taxon>rosids</taxon>
        <taxon>fabids</taxon>
        <taxon>Malpighiales</taxon>
        <taxon>Rhizophoraceae</taxon>
        <taxon>Rhizophora</taxon>
    </lineage>
</organism>
<keyword evidence="1" id="KW-0687">Ribonucleoprotein</keyword>
<protein>
    <submittedName>
        <fullName evidence="1">Ribosomal protein L10</fullName>
    </submittedName>
</protein>
<proteinExistence type="predicted"/>
<keyword evidence="1" id="KW-0689">Ribosomal protein</keyword>
<dbReference type="EMBL" id="GGEC01008745">
    <property type="protein sequence ID" value="MBW89228.1"/>
    <property type="molecule type" value="Transcribed_RNA"/>
</dbReference>
<accession>A0A2P2J742</accession>
<name>A0A2P2J742_RHIMU</name>
<sequence>MDAAVDALSQELAKLRTGMASSATLTKEHMHAVYKVVINSCKDVKQNMGKDQQKISECMNDQTWKPNTDALVACLDYLKDQGDVDIARELLKMVREQYQLSADVQDRLSSLLNNGKVPVESEGLYEEDEDDNVSKNIVLFHTGGLTCNQWRKLKNLCSPGGRILFRPNSYGNGKKKRFFALLNQSAGPTCILYLAEEASNKHEFLTSLQSVDQDLLLLYGQHQSTLLDHKSVEKASSFDEMGASLFDFYLPAAYLSFLCSGV</sequence>
<dbReference type="EMBL" id="GGEC01008744">
    <property type="protein sequence ID" value="MBW89227.1"/>
    <property type="molecule type" value="Transcribed_RNA"/>
</dbReference>
<evidence type="ECO:0000313" key="1">
    <source>
        <dbReference type="EMBL" id="MBW89227.1"/>
    </source>
</evidence>
<reference evidence="1" key="1">
    <citation type="submission" date="2018-02" db="EMBL/GenBank/DDBJ databases">
        <title>Rhizophora mucronata_Transcriptome.</title>
        <authorList>
            <person name="Meera S.P."/>
            <person name="Sreeshan A."/>
            <person name="Augustine A."/>
        </authorList>
    </citation>
    <scope>NUCLEOTIDE SEQUENCE</scope>
    <source>
        <tissue evidence="1">Leaf</tissue>
    </source>
</reference>